<keyword evidence="2" id="KW-0812">Transmembrane</keyword>
<evidence type="ECO:0000313" key="4">
    <source>
        <dbReference type="Proteomes" id="UP000807342"/>
    </source>
</evidence>
<comment type="caution">
    <text evidence="3">The sequence shown here is derived from an EMBL/GenBank/DDBJ whole genome shotgun (WGS) entry which is preliminary data.</text>
</comment>
<name>A0A9P5XM26_9AGAR</name>
<feature type="transmembrane region" description="Helical" evidence="2">
    <location>
        <begin position="27"/>
        <end position="51"/>
    </location>
</feature>
<feature type="compositionally biased region" description="Polar residues" evidence="1">
    <location>
        <begin position="122"/>
        <end position="133"/>
    </location>
</feature>
<evidence type="ECO:0000313" key="3">
    <source>
        <dbReference type="EMBL" id="KAF9451621.1"/>
    </source>
</evidence>
<keyword evidence="2" id="KW-0472">Membrane</keyword>
<keyword evidence="2" id="KW-1133">Transmembrane helix</keyword>
<dbReference type="Proteomes" id="UP000807342">
    <property type="component" value="Unassembled WGS sequence"/>
</dbReference>
<dbReference type="OrthoDB" id="2693038at2759"/>
<accession>A0A9P5XM26</accession>
<organism evidence="3 4">
    <name type="scientific">Macrolepiota fuliginosa MF-IS2</name>
    <dbReference type="NCBI Taxonomy" id="1400762"/>
    <lineage>
        <taxon>Eukaryota</taxon>
        <taxon>Fungi</taxon>
        <taxon>Dikarya</taxon>
        <taxon>Basidiomycota</taxon>
        <taxon>Agaricomycotina</taxon>
        <taxon>Agaricomycetes</taxon>
        <taxon>Agaricomycetidae</taxon>
        <taxon>Agaricales</taxon>
        <taxon>Agaricineae</taxon>
        <taxon>Agaricaceae</taxon>
        <taxon>Macrolepiota</taxon>
    </lineage>
</organism>
<dbReference type="AlphaFoldDB" id="A0A9P5XM26"/>
<reference evidence="3" key="1">
    <citation type="submission" date="2020-11" db="EMBL/GenBank/DDBJ databases">
        <authorList>
            <consortium name="DOE Joint Genome Institute"/>
            <person name="Ahrendt S."/>
            <person name="Riley R."/>
            <person name="Andreopoulos W."/>
            <person name="Labutti K."/>
            <person name="Pangilinan J."/>
            <person name="Ruiz-Duenas F.J."/>
            <person name="Barrasa J.M."/>
            <person name="Sanchez-Garcia M."/>
            <person name="Camarero S."/>
            <person name="Miyauchi S."/>
            <person name="Serrano A."/>
            <person name="Linde D."/>
            <person name="Babiker R."/>
            <person name="Drula E."/>
            <person name="Ayuso-Fernandez I."/>
            <person name="Pacheco R."/>
            <person name="Padilla G."/>
            <person name="Ferreira P."/>
            <person name="Barriuso J."/>
            <person name="Kellner H."/>
            <person name="Castanera R."/>
            <person name="Alfaro M."/>
            <person name="Ramirez L."/>
            <person name="Pisabarro A.G."/>
            <person name="Kuo A."/>
            <person name="Tritt A."/>
            <person name="Lipzen A."/>
            <person name="He G."/>
            <person name="Yan M."/>
            <person name="Ng V."/>
            <person name="Cullen D."/>
            <person name="Martin F."/>
            <person name="Rosso M.-N."/>
            <person name="Henrissat B."/>
            <person name="Hibbett D."/>
            <person name="Martinez A.T."/>
            <person name="Grigoriev I.V."/>
        </authorList>
    </citation>
    <scope>NUCLEOTIDE SEQUENCE</scope>
    <source>
        <strain evidence="3">MF-IS2</strain>
    </source>
</reference>
<sequence>MYATPTPSPSIQASPPNNSSGFLQNKALSGIVFTIAGVVGLVLLITVATIATRRSRNKRLHNEAVSFDPTPLDRGSTEKRRWSLLSSDTGHGGMGGNLGYPGTAAPIPPAYSRQGGFPAAESQRSLIGHSQQPRYGGAPAPHFSQTDLRPAWMSGNNESDPVQPPKTPSPEDRAKSPESVVYPEVGNLKVCDKAI</sequence>
<feature type="region of interest" description="Disordered" evidence="1">
    <location>
        <begin position="116"/>
        <end position="181"/>
    </location>
</feature>
<proteinExistence type="predicted"/>
<keyword evidence="4" id="KW-1185">Reference proteome</keyword>
<gene>
    <name evidence="3" type="ORF">P691DRAFT_807235</name>
</gene>
<protein>
    <submittedName>
        <fullName evidence="3">Uncharacterized protein</fullName>
    </submittedName>
</protein>
<evidence type="ECO:0000256" key="2">
    <source>
        <dbReference type="SAM" id="Phobius"/>
    </source>
</evidence>
<evidence type="ECO:0000256" key="1">
    <source>
        <dbReference type="SAM" id="MobiDB-lite"/>
    </source>
</evidence>
<dbReference type="EMBL" id="MU151082">
    <property type="protein sequence ID" value="KAF9451621.1"/>
    <property type="molecule type" value="Genomic_DNA"/>
</dbReference>